<dbReference type="EMBL" id="AMCW01000122">
    <property type="protein sequence ID" value="EKK00402.1"/>
    <property type="molecule type" value="Genomic_DNA"/>
</dbReference>
<evidence type="ECO:0000313" key="3">
    <source>
        <dbReference type="Proteomes" id="UP000007993"/>
    </source>
</evidence>
<feature type="domain" description="C2H2-type" evidence="1">
    <location>
        <begin position="77"/>
        <end position="99"/>
    </location>
</feature>
<dbReference type="PROSITE" id="PS00028">
    <property type="entry name" value="ZINC_FINGER_C2H2_1"/>
    <property type="match status" value="1"/>
</dbReference>
<evidence type="ECO:0000259" key="1">
    <source>
        <dbReference type="PROSITE" id="PS00028"/>
    </source>
</evidence>
<dbReference type="InterPro" id="IPR013087">
    <property type="entry name" value="Znf_C2H2_type"/>
</dbReference>
<dbReference type="RefSeq" id="WP_007333830.1">
    <property type="nucleotide sequence ID" value="NZ_AMCW01000122.1"/>
</dbReference>
<evidence type="ECO:0000313" key="2">
    <source>
        <dbReference type="EMBL" id="EKK00402.1"/>
    </source>
</evidence>
<proteinExistence type="predicted"/>
<sequence>MNRRTDIYAKFVDHPRYGRSPRFTGLNPVDDLSRGIYLGWHSRADERISETAIAANTDRQPDATVPVTHYFDLKRQCRDCGRNFIFFAEEQRHWYETLHFYLGADCVRCIECRVAERNTKRLRERYETLLNQNARSDRDSLELAETAMLLIDRGEFGHRCIERVRSLLNAIPAYSKIRRHATFRNVDSRSTDWIQGGG</sequence>
<protein>
    <recommendedName>
        <fullName evidence="1">C2H2-type domain-containing protein</fullName>
    </recommendedName>
</protein>
<comment type="caution">
    <text evidence="2">The sequence shown here is derived from an EMBL/GenBank/DDBJ whole genome shotgun (WGS) entry which is preliminary data.</text>
</comment>
<dbReference type="PATRIC" id="fig|993517.3.peg.4658"/>
<reference evidence="2 3" key="1">
    <citation type="journal article" date="2013" name="Mar. Genomics">
        <title>Expression of sulfatases in Rhodopirellula baltica and the diversity of sulfatases in the genus Rhodopirellula.</title>
        <authorList>
            <person name="Wegner C.E."/>
            <person name="Richter-Heitmann T."/>
            <person name="Klindworth A."/>
            <person name="Klockow C."/>
            <person name="Richter M."/>
            <person name="Achstetter T."/>
            <person name="Glockner F.O."/>
            <person name="Harder J."/>
        </authorList>
    </citation>
    <scope>NUCLEOTIDE SEQUENCE [LARGE SCALE GENOMIC DNA]</scope>
    <source>
        <strain evidence="2 3">SH28</strain>
    </source>
</reference>
<dbReference type="AlphaFoldDB" id="K5D1K7"/>
<dbReference type="InterPro" id="IPR025306">
    <property type="entry name" value="Zn-bnd_dom_prob"/>
</dbReference>
<dbReference type="Proteomes" id="UP000007993">
    <property type="component" value="Unassembled WGS sequence"/>
</dbReference>
<dbReference type="Pfam" id="PF13451">
    <property type="entry name" value="zf_Tbcl"/>
    <property type="match status" value="1"/>
</dbReference>
<gene>
    <name evidence="2" type="ORF">RBSH_04285</name>
</gene>
<organism evidence="2 3">
    <name type="scientific">Rhodopirellula baltica SH28</name>
    <dbReference type="NCBI Taxonomy" id="993517"/>
    <lineage>
        <taxon>Bacteria</taxon>
        <taxon>Pseudomonadati</taxon>
        <taxon>Planctomycetota</taxon>
        <taxon>Planctomycetia</taxon>
        <taxon>Pirellulales</taxon>
        <taxon>Pirellulaceae</taxon>
        <taxon>Rhodopirellula</taxon>
    </lineage>
</organism>
<accession>K5D1K7</accession>
<name>K5D1K7_RHOBT</name>